<sequence length="71" mass="8020">MAIGVVHRIIADLFSEVRTLYEEGIEVLCPDGKIRIGHPFMGGWIADYMELLKIFAIQKNSCPLCDIDPQE</sequence>
<evidence type="ECO:0000313" key="1">
    <source>
        <dbReference type="EMBL" id="RPA70711.1"/>
    </source>
</evidence>
<dbReference type="AlphaFoldDB" id="A0A3N4HE24"/>
<dbReference type="Proteomes" id="UP000275078">
    <property type="component" value="Unassembled WGS sequence"/>
</dbReference>
<name>A0A3N4HE24_ASCIM</name>
<gene>
    <name evidence="1" type="ORF">BJ508DRAFT_219077</name>
</gene>
<dbReference type="Pfam" id="PF18759">
    <property type="entry name" value="Plavaka"/>
    <property type="match status" value="1"/>
</dbReference>
<protein>
    <submittedName>
        <fullName evidence="1">Uncharacterized protein</fullName>
    </submittedName>
</protein>
<dbReference type="InterPro" id="IPR041078">
    <property type="entry name" value="Plavaka"/>
</dbReference>
<evidence type="ECO:0000313" key="2">
    <source>
        <dbReference type="Proteomes" id="UP000275078"/>
    </source>
</evidence>
<feature type="non-terminal residue" evidence="1">
    <location>
        <position position="71"/>
    </location>
</feature>
<organism evidence="1 2">
    <name type="scientific">Ascobolus immersus RN42</name>
    <dbReference type="NCBI Taxonomy" id="1160509"/>
    <lineage>
        <taxon>Eukaryota</taxon>
        <taxon>Fungi</taxon>
        <taxon>Dikarya</taxon>
        <taxon>Ascomycota</taxon>
        <taxon>Pezizomycotina</taxon>
        <taxon>Pezizomycetes</taxon>
        <taxon>Pezizales</taxon>
        <taxon>Ascobolaceae</taxon>
        <taxon>Ascobolus</taxon>
    </lineage>
</organism>
<accession>A0A3N4HE24</accession>
<dbReference type="OrthoDB" id="2418900at2759"/>
<reference evidence="1 2" key="1">
    <citation type="journal article" date="2018" name="Nat. Ecol. Evol.">
        <title>Pezizomycetes genomes reveal the molecular basis of ectomycorrhizal truffle lifestyle.</title>
        <authorList>
            <person name="Murat C."/>
            <person name="Payen T."/>
            <person name="Noel B."/>
            <person name="Kuo A."/>
            <person name="Morin E."/>
            <person name="Chen J."/>
            <person name="Kohler A."/>
            <person name="Krizsan K."/>
            <person name="Balestrini R."/>
            <person name="Da Silva C."/>
            <person name="Montanini B."/>
            <person name="Hainaut M."/>
            <person name="Levati E."/>
            <person name="Barry K.W."/>
            <person name="Belfiori B."/>
            <person name="Cichocki N."/>
            <person name="Clum A."/>
            <person name="Dockter R.B."/>
            <person name="Fauchery L."/>
            <person name="Guy J."/>
            <person name="Iotti M."/>
            <person name="Le Tacon F."/>
            <person name="Lindquist E.A."/>
            <person name="Lipzen A."/>
            <person name="Malagnac F."/>
            <person name="Mello A."/>
            <person name="Molinier V."/>
            <person name="Miyauchi S."/>
            <person name="Poulain J."/>
            <person name="Riccioni C."/>
            <person name="Rubini A."/>
            <person name="Sitrit Y."/>
            <person name="Splivallo R."/>
            <person name="Traeger S."/>
            <person name="Wang M."/>
            <person name="Zifcakova L."/>
            <person name="Wipf D."/>
            <person name="Zambonelli A."/>
            <person name="Paolocci F."/>
            <person name="Nowrousian M."/>
            <person name="Ottonello S."/>
            <person name="Baldrian P."/>
            <person name="Spatafora J.W."/>
            <person name="Henrissat B."/>
            <person name="Nagy L.G."/>
            <person name="Aury J.M."/>
            <person name="Wincker P."/>
            <person name="Grigoriev I.V."/>
            <person name="Bonfante P."/>
            <person name="Martin F.M."/>
        </authorList>
    </citation>
    <scope>NUCLEOTIDE SEQUENCE [LARGE SCALE GENOMIC DNA]</scope>
    <source>
        <strain evidence="1 2">RN42</strain>
    </source>
</reference>
<proteinExistence type="predicted"/>
<keyword evidence="2" id="KW-1185">Reference proteome</keyword>
<dbReference type="EMBL" id="ML120110">
    <property type="protein sequence ID" value="RPA70711.1"/>
    <property type="molecule type" value="Genomic_DNA"/>
</dbReference>